<keyword evidence="2" id="KW-1185">Reference proteome</keyword>
<name>A0A166ECK2_9AGAM</name>
<reference evidence="1 2" key="1">
    <citation type="journal article" date="2016" name="Mol. Biol. Evol.">
        <title>Comparative Genomics of Early-Diverging Mushroom-Forming Fungi Provides Insights into the Origins of Lignocellulose Decay Capabilities.</title>
        <authorList>
            <person name="Nagy L.G."/>
            <person name="Riley R."/>
            <person name="Tritt A."/>
            <person name="Adam C."/>
            <person name="Daum C."/>
            <person name="Floudas D."/>
            <person name="Sun H."/>
            <person name="Yadav J.S."/>
            <person name="Pangilinan J."/>
            <person name="Larsson K.H."/>
            <person name="Matsuura K."/>
            <person name="Barry K."/>
            <person name="Labutti K."/>
            <person name="Kuo R."/>
            <person name="Ohm R.A."/>
            <person name="Bhattacharya S.S."/>
            <person name="Shirouzu T."/>
            <person name="Yoshinaga Y."/>
            <person name="Martin F.M."/>
            <person name="Grigoriev I.V."/>
            <person name="Hibbett D.S."/>
        </authorList>
    </citation>
    <scope>NUCLEOTIDE SEQUENCE [LARGE SCALE GENOMIC DNA]</scope>
    <source>
        <strain evidence="1 2">CBS 109695</strain>
    </source>
</reference>
<organism evidence="1 2">
    <name type="scientific">Athelia psychrophila</name>
    <dbReference type="NCBI Taxonomy" id="1759441"/>
    <lineage>
        <taxon>Eukaryota</taxon>
        <taxon>Fungi</taxon>
        <taxon>Dikarya</taxon>
        <taxon>Basidiomycota</taxon>
        <taxon>Agaricomycotina</taxon>
        <taxon>Agaricomycetes</taxon>
        <taxon>Agaricomycetidae</taxon>
        <taxon>Atheliales</taxon>
        <taxon>Atheliaceae</taxon>
        <taxon>Athelia</taxon>
    </lineage>
</organism>
<dbReference type="AlphaFoldDB" id="A0A166ECK2"/>
<gene>
    <name evidence="1" type="ORF">FIBSPDRAFT_867015</name>
</gene>
<accession>A0A166ECK2</accession>
<feature type="non-terminal residue" evidence="1">
    <location>
        <position position="198"/>
    </location>
</feature>
<evidence type="ECO:0000313" key="2">
    <source>
        <dbReference type="Proteomes" id="UP000076532"/>
    </source>
</evidence>
<sequence length="198" mass="22897">MPPQELPVLEEEILFNADSLLKAIAGVHVCDIGPRRSRQVAQEYFLQRVEETITAMNRSYIAARDQLIQELDRDPSQEKEATQQSYARWFNARRLSTEASMSNQYFHCMLEDLQRSERNMDLMTVDVPPHAAPVPSHVSSEQLRKKATIQRTYHSSESLPFCARYPMRPHLQVPTSYHYTTLLIGYRSCTRLTTRPGI</sequence>
<dbReference type="EMBL" id="KV417602">
    <property type="protein sequence ID" value="KZP15624.1"/>
    <property type="molecule type" value="Genomic_DNA"/>
</dbReference>
<proteinExistence type="predicted"/>
<protein>
    <submittedName>
        <fullName evidence="1">Uncharacterized protein</fullName>
    </submittedName>
</protein>
<dbReference type="Proteomes" id="UP000076532">
    <property type="component" value="Unassembled WGS sequence"/>
</dbReference>
<evidence type="ECO:0000313" key="1">
    <source>
        <dbReference type="EMBL" id="KZP15624.1"/>
    </source>
</evidence>